<dbReference type="GO" id="GO:0042048">
    <property type="term" value="P:olfactory behavior"/>
    <property type="evidence" value="ECO:0007669"/>
    <property type="project" value="TreeGrafter"/>
</dbReference>
<sequence>MLWNNVIEIFQITTAIFSCLLNILLTFLILKKSPKQLGAYKYLMLYISWFEIAYSILDVIVSPIIYSKGAFYMIIVVTKDSKLFSKHALLIIECIWTGFFGTSMGIFALQFLYRFIVATRSDHLMLFKNYRIFLWMLIPVFFGAMWGGASYTLVSPNPKIEAAMNNSLLEVFNLKIEDITYLGPYFSNDNVIFYKSVICVTFLWMILVTSFILTIHFAFKCYLALKTNMKKSSRGFGNLENQIFHGLVAQSMIPVILMYIPASLLFLFTFLKFDIGKYGSIVNLTIALFPALDPLPTIFIIKNYRLALFGFMKTSKTNSSTVGK</sequence>
<keyword evidence="1" id="KW-0812">Transmembrane</keyword>
<feature type="transmembrane region" description="Helical" evidence="1">
    <location>
        <begin position="6"/>
        <end position="30"/>
    </location>
</feature>
<dbReference type="PANTHER" id="PTHR22943:SF248">
    <property type="entry name" value="SEVEN TM RECEPTOR"/>
    <property type="match status" value="1"/>
</dbReference>
<feature type="transmembrane region" description="Helical" evidence="1">
    <location>
        <begin position="192"/>
        <end position="225"/>
    </location>
</feature>
<feature type="transmembrane region" description="Helical" evidence="1">
    <location>
        <begin position="246"/>
        <end position="268"/>
    </location>
</feature>
<dbReference type="AlphaFoldDB" id="A0A9P1I950"/>
<dbReference type="GO" id="GO:0038022">
    <property type="term" value="F:G protein-coupled olfactory receptor activity"/>
    <property type="evidence" value="ECO:0007669"/>
    <property type="project" value="TreeGrafter"/>
</dbReference>
<dbReference type="GO" id="GO:0005886">
    <property type="term" value="C:plasma membrane"/>
    <property type="evidence" value="ECO:0007669"/>
    <property type="project" value="TreeGrafter"/>
</dbReference>
<feature type="transmembrane region" description="Helical" evidence="1">
    <location>
        <begin position="132"/>
        <end position="154"/>
    </location>
</feature>
<evidence type="ECO:0000313" key="2">
    <source>
        <dbReference type="EMBL" id="CAI5440689.1"/>
    </source>
</evidence>
<keyword evidence="1" id="KW-0472">Membrane</keyword>
<dbReference type="Pfam" id="PF10326">
    <property type="entry name" value="7TM_GPCR_Str"/>
    <property type="match status" value="1"/>
</dbReference>
<dbReference type="OrthoDB" id="2101615at2759"/>
<name>A0A9P1I950_9PELO</name>
<dbReference type="PANTHER" id="PTHR22943">
    <property type="entry name" value="7-TRANSMEMBRANE DOMAIN RECEPTOR C.ELEGANS"/>
    <property type="match status" value="1"/>
</dbReference>
<evidence type="ECO:0000256" key="1">
    <source>
        <dbReference type="SAM" id="Phobius"/>
    </source>
</evidence>
<keyword evidence="1" id="KW-1133">Transmembrane helix</keyword>
<evidence type="ECO:0008006" key="4">
    <source>
        <dbReference type="Google" id="ProtNLM"/>
    </source>
</evidence>
<comment type="caution">
    <text evidence="2">The sequence shown here is derived from an EMBL/GenBank/DDBJ whole genome shotgun (WGS) entry which is preliminary data.</text>
</comment>
<feature type="transmembrane region" description="Helical" evidence="1">
    <location>
        <begin position="42"/>
        <end position="67"/>
    </location>
</feature>
<dbReference type="EMBL" id="CANHGI010000002">
    <property type="protein sequence ID" value="CAI5440689.1"/>
    <property type="molecule type" value="Genomic_DNA"/>
</dbReference>
<organism evidence="2 3">
    <name type="scientific">Caenorhabditis angaria</name>
    <dbReference type="NCBI Taxonomy" id="860376"/>
    <lineage>
        <taxon>Eukaryota</taxon>
        <taxon>Metazoa</taxon>
        <taxon>Ecdysozoa</taxon>
        <taxon>Nematoda</taxon>
        <taxon>Chromadorea</taxon>
        <taxon>Rhabditida</taxon>
        <taxon>Rhabditina</taxon>
        <taxon>Rhabditomorpha</taxon>
        <taxon>Rhabditoidea</taxon>
        <taxon>Rhabditidae</taxon>
        <taxon>Peloderinae</taxon>
        <taxon>Caenorhabditis</taxon>
    </lineage>
</organism>
<dbReference type="SUPFAM" id="SSF81321">
    <property type="entry name" value="Family A G protein-coupled receptor-like"/>
    <property type="match status" value="1"/>
</dbReference>
<dbReference type="InterPro" id="IPR019428">
    <property type="entry name" value="7TM_GPCR_serpentine_rcpt_Str"/>
</dbReference>
<accession>A0A9P1I950</accession>
<keyword evidence="3" id="KW-1185">Reference proteome</keyword>
<gene>
    <name evidence="2" type="ORF">CAMP_LOCUS3326</name>
</gene>
<protein>
    <recommendedName>
        <fullName evidence="4">Seven TM Receptor</fullName>
    </recommendedName>
</protein>
<feature type="transmembrane region" description="Helical" evidence="1">
    <location>
        <begin position="87"/>
        <end position="112"/>
    </location>
</feature>
<evidence type="ECO:0000313" key="3">
    <source>
        <dbReference type="Proteomes" id="UP001152747"/>
    </source>
</evidence>
<dbReference type="Proteomes" id="UP001152747">
    <property type="component" value="Unassembled WGS sequence"/>
</dbReference>
<proteinExistence type="predicted"/>
<feature type="transmembrane region" description="Helical" evidence="1">
    <location>
        <begin position="280"/>
        <end position="301"/>
    </location>
</feature>
<reference evidence="2" key="1">
    <citation type="submission" date="2022-11" db="EMBL/GenBank/DDBJ databases">
        <authorList>
            <person name="Kikuchi T."/>
        </authorList>
    </citation>
    <scope>NUCLEOTIDE SEQUENCE</scope>
    <source>
        <strain evidence="2">PS1010</strain>
    </source>
</reference>